<organism evidence="1 2">
    <name type="scientific">Nonlabens tegetincola</name>
    <dbReference type="NCBI Taxonomy" id="323273"/>
    <lineage>
        <taxon>Bacteria</taxon>
        <taxon>Pseudomonadati</taxon>
        <taxon>Bacteroidota</taxon>
        <taxon>Flavobacteriia</taxon>
        <taxon>Flavobacteriales</taxon>
        <taxon>Flavobacteriaceae</taxon>
        <taxon>Nonlabens</taxon>
    </lineage>
</organism>
<sequence>MSPAVFRHFFGTWPGTKMEKVTLLHTYKLSVYVVDDHTTVLDCLIAHTNLKNKRDENKLSK</sequence>
<keyword evidence="2" id="KW-1185">Reference proteome</keyword>
<accession>A0A090Q3R9</accession>
<dbReference type="AlphaFoldDB" id="A0A090Q3R9"/>
<evidence type="ECO:0000313" key="1">
    <source>
        <dbReference type="EMBL" id="GAK96842.1"/>
    </source>
</evidence>
<comment type="caution">
    <text evidence="1">The sequence shown here is derived from an EMBL/GenBank/DDBJ whole genome shotgun (WGS) entry which is preliminary data.</text>
</comment>
<dbReference type="EMBL" id="BBML01000003">
    <property type="protein sequence ID" value="GAK96842.1"/>
    <property type="molecule type" value="Genomic_DNA"/>
</dbReference>
<dbReference type="Proteomes" id="UP000029221">
    <property type="component" value="Unassembled WGS sequence"/>
</dbReference>
<protein>
    <submittedName>
        <fullName evidence="1">Uncharacterized protein</fullName>
    </submittedName>
</protein>
<evidence type="ECO:0000313" key="2">
    <source>
        <dbReference type="Proteomes" id="UP000029221"/>
    </source>
</evidence>
<gene>
    <name evidence="1" type="ORF">JCM19294_1151</name>
</gene>
<proteinExistence type="predicted"/>
<reference evidence="1" key="1">
    <citation type="journal article" date="2014" name="Genome Announc.">
        <title>Draft Genome Sequences of Marine Flavobacterium Nonlabens Strains NR17, NR24, NR27, NR32, NR33, and Ara13.</title>
        <authorList>
            <person name="Nakanishi M."/>
            <person name="Meirelles P."/>
            <person name="Suzuki R."/>
            <person name="Takatani N."/>
            <person name="Mino S."/>
            <person name="Suda W."/>
            <person name="Oshima K."/>
            <person name="Hattori M."/>
            <person name="Ohkuma M."/>
            <person name="Hosokawa M."/>
            <person name="Miyashita K."/>
            <person name="Thompson F.L."/>
            <person name="Niwa A."/>
            <person name="Sawabe T."/>
            <person name="Sawabe T."/>
        </authorList>
    </citation>
    <scope>NUCLEOTIDE SEQUENCE [LARGE SCALE GENOMIC DNA]</scope>
    <source>
        <strain evidence="1">JCM 19294</strain>
    </source>
</reference>
<name>A0A090Q3R9_9FLAO</name>